<dbReference type="AlphaFoldDB" id="A0A4V3C8F2"/>
<comment type="caution">
    <text evidence="1">The sequence shown here is derived from an EMBL/GenBank/DDBJ whole genome shotgun (WGS) entry which is preliminary data.</text>
</comment>
<sequence>MRAGSIGGLILIIWLVLGGVAAYERGYFSDTSETSCAEFGTIAVTTLAGPLNWMGVNPKITCDVDVPEPSK</sequence>
<dbReference type="OrthoDB" id="4950701at2"/>
<gene>
    <name evidence="1" type="ORF">C8E87_5130</name>
</gene>
<dbReference type="EMBL" id="SNWR01000001">
    <property type="protein sequence ID" value="TDO41398.1"/>
    <property type="molecule type" value="Genomic_DNA"/>
</dbReference>
<dbReference type="Proteomes" id="UP000294901">
    <property type="component" value="Unassembled WGS sequence"/>
</dbReference>
<dbReference type="RefSeq" id="WP_133875424.1">
    <property type="nucleotide sequence ID" value="NZ_BOMD01000029.1"/>
</dbReference>
<proteinExistence type="predicted"/>
<evidence type="ECO:0000313" key="1">
    <source>
        <dbReference type="EMBL" id="TDO41398.1"/>
    </source>
</evidence>
<protein>
    <submittedName>
        <fullName evidence="1">Uncharacterized protein</fullName>
    </submittedName>
</protein>
<name>A0A4V3C8F2_9ACTN</name>
<organism evidence="1 2">
    <name type="scientific">Paractinoplanes brasiliensis</name>
    <dbReference type="NCBI Taxonomy" id="52695"/>
    <lineage>
        <taxon>Bacteria</taxon>
        <taxon>Bacillati</taxon>
        <taxon>Actinomycetota</taxon>
        <taxon>Actinomycetes</taxon>
        <taxon>Micromonosporales</taxon>
        <taxon>Micromonosporaceae</taxon>
        <taxon>Paractinoplanes</taxon>
    </lineage>
</organism>
<reference evidence="1 2" key="1">
    <citation type="submission" date="2019-03" db="EMBL/GenBank/DDBJ databases">
        <title>Sequencing the genomes of 1000 actinobacteria strains.</title>
        <authorList>
            <person name="Klenk H.-P."/>
        </authorList>
    </citation>
    <scope>NUCLEOTIDE SEQUENCE [LARGE SCALE GENOMIC DNA]</scope>
    <source>
        <strain evidence="1 2">DSM 43805</strain>
    </source>
</reference>
<keyword evidence="2" id="KW-1185">Reference proteome</keyword>
<evidence type="ECO:0000313" key="2">
    <source>
        <dbReference type="Proteomes" id="UP000294901"/>
    </source>
</evidence>
<accession>A0A4V3C8F2</accession>